<gene>
    <name evidence="3" type="ORF">ARALYDRAFT_655152</name>
</gene>
<dbReference type="Proteomes" id="UP000008694">
    <property type="component" value="Unassembled WGS sequence"/>
</dbReference>
<name>D7MYG1_ARALL</name>
<dbReference type="GO" id="GO:0016104">
    <property type="term" value="P:triterpenoid biosynthetic process"/>
    <property type="evidence" value="ECO:0007669"/>
    <property type="project" value="InterPro"/>
</dbReference>
<dbReference type="STRING" id="81972.D7MYG1"/>
<accession>D7MYG1</accession>
<dbReference type="GO" id="GO:0005811">
    <property type="term" value="C:lipid droplet"/>
    <property type="evidence" value="ECO:0007669"/>
    <property type="project" value="InterPro"/>
</dbReference>
<evidence type="ECO:0000256" key="1">
    <source>
        <dbReference type="ARBA" id="ARBA00022737"/>
    </source>
</evidence>
<sequence>AERDPTPLHRAAKLIITSQLENGDFPQQEILGVFMNTCMLHYATYRNTFPLWALAEYRKAAFLTHQDL</sequence>
<reference evidence="4" key="1">
    <citation type="journal article" date="2011" name="Nat. Genet.">
        <title>The Arabidopsis lyrata genome sequence and the basis of rapid genome size change.</title>
        <authorList>
            <person name="Hu T.T."/>
            <person name="Pattyn P."/>
            <person name="Bakker E.G."/>
            <person name="Cao J."/>
            <person name="Cheng J.-F."/>
            <person name="Clark R.M."/>
            <person name="Fahlgren N."/>
            <person name="Fawcett J.A."/>
            <person name="Grimwood J."/>
            <person name="Gundlach H."/>
            <person name="Haberer G."/>
            <person name="Hollister J.D."/>
            <person name="Ossowski S."/>
            <person name="Ottilar R.P."/>
            <person name="Salamov A.A."/>
            <person name="Schneeberger K."/>
            <person name="Spannagl M."/>
            <person name="Wang X."/>
            <person name="Yang L."/>
            <person name="Nasrallah M.E."/>
            <person name="Bergelson J."/>
            <person name="Carrington J.C."/>
            <person name="Gaut B.S."/>
            <person name="Schmutz J."/>
            <person name="Mayer K.F.X."/>
            <person name="Van de Peer Y."/>
            <person name="Grigoriev I.V."/>
            <person name="Nordborg M."/>
            <person name="Weigel D."/>
            <person name="Guo Y.-L."/>
        </authorList>
    </citation>
    <scope>NUCLEOTIDE SEQUENCE [LARGE SCALE GENOMIC DNA]</scope>
    <source>
        <strain evidence="4">cv. MN47</strain>
    </source>
</reference>
<dbReference type="SUPFAM" id="SSF48239">
    <property type="entry name" value="Terpenoid cyclases/Protein prenyltransferases"/>
    <property type="match status" value="1"/>
</dbReference>
<dbReference type="EMBL" id="GL349362">
    <property type="protein sequence ID" value="EFH38420.1"/>
    <property type="molecule type" value="Genomic_DNA"/>
</dbReference>
<keyword evidence="1" id="KW-0677">Repeat</keyword>
<dbReference type="Gramene" id="Al_scaffold_1033_1">
    <property type="protein sequence ID" value="Al_scaffold_1033_1"/>
    <property type="gene ID" value="Al_scaffold_1033_1"/>
</dbReference>
<dbReference type="HOGENOM" id="CLU_2799231_0_0_1"/>
<evidence type="ECO:0000313" key="4">
    <source>
        <dbReference type="Proteomes" id="UP000008694"/>
    </source>
</evidence>
<proteinExistence type="predicted"/>
<dbReference type="eggNOG" id="KOG0497">
    <property type="taxonomic scope" value="Eukaryota"/>
</dbReference>
<organism evidence="4">
    <name type="scientific">Arabidopsis lyrata subsp. lyrata</name>
    <name type="common">Lyre-leaved rock-cress</name>
    <dbReference type="NCBI Taxonomy" id="81972"/>
    <lineage>
        <taxon>Eukaryota</taxon>
        <taxon>Viridiplantae</taxon>
        <taxon>Streptophyta</taxon>
        <taxon>Embryophyta</taxon>
        <taxon>Tracheophyta</taxon>
        <taxon>Spermatophyta</taxon>
        <taxon>Magnoliopsida</taxon>
        <taxon>eudicotyledons</taxon>
        <taxon>Gunneridae</taxon>
        <taxon>Pentapetalae</taxon>
        <taxon>rosids</taxon>
        <taxon>malvids</taxon>
        <taxon>Brassicales</taxon>
        <taxon>Brassicaceae</taxon>
        <taxon>Camelineae</taxon>
        <taxon>Arabidopsis</taxon>
    </lineage>
</organism>
<feature type="non-terminal residue" evidence="3">
    <location>
        <position position="1"/>
    </location>
</feature>
<feature type="domain" description="Squalene cyclase C-terminal" evidence="2">
    <location>
        <begin position="8"/>
        <end position="59"/>
    </location>
</feature>
<dbReference type="GO" id="GO:0042300">
    <property type="term" value="F:beta-amyrin synthase activity"/>
    <property type="evidence" value="ECO:0007669"/>
    <property type="project" value="TreeGrafter"/>
</dbReference>
<dbReference type="Pfam" id="PF13243">
    <property type="entry name" value="SQHop_cyclase_C"/>
    <property type="match status" value="1"/>
</dbReference>
<protein>
    <submittedName>
        <fullName evidence="3">Predicted protein</fullName>
    </submittedName>
</protein>
<dbReference type="PANTHER" id="PTHR11764:SF52">
    <property type="entry name" value="AMYRIN SYNTHASE LUP2-RELATED"/>
    <property type="match status" value="1"/>
</dbReference>
<keyword evidence="4" id="KW-1185">Reference proteome</keyword>
<dbReference type="PANTHER" id="PTHR11764">
    <property type="entry name" value="TERPENE CYCLASE/MUTASE FAMILY MEMBER"/>
    <property type="match status" value="1"/>
</dbReference>
<dbReference type="InterPro" id="IPR008930">
    <property type="entry name" value="Terpenoid_cyclase/PrenylTrfase"/>
</dbReference>
<dbReference type="InterPro" id="IPR018333">
    <property type="entry name" value="Squalene_cyclase"/>
</dbReference>
<evidence type="ECO:0000313" key="3">
    <source>
        <dbReference type="EMBL" id="EFH38420.1"/>
    </source>
</evidence>
<dbReference type="InterPro" id="IPR032696">
    <property type="entry name" value="SQ_cyclase_C"/>
</dbReference>
<evidence type="ECO:0000259" key="2">
    <source>
        <dbReference type="Pfam" id="PF13243"/>
    </source>
</evidence>
<dbReference type="AlphaFoldDB" id="D7MYG1"/>
<dbReference type="Gene3D" id="1.50.10.20">
    <property type="match status" value="1"/>
</dbReference>